<dbReference type="SUPFAM" id="SSF54593">
    <property type="entry name" value="Glyoxalase/Bleomycin resistance protein/Dihydroxybiphenyl dioxygenase"/>
    <property type="match status" value="1"/>
</dbReference>
<proteinExistence type="predicted"/>
<protein>
    <recommendedName>
        <fullName evidence="3">VOC domain-containing protein</fullName>
    </recommendedName>
</protein>
<dbReference type="Gene3D" id="3.10.180.10">
    <property type="entry name" value="2,3-Dihydroxybiphenyl 1,2-Dioxygenase, domain 1"/>
    <property type="match status" value="1"/>
</dbReference>
<dbReference type="Pfam" id="PF13669">
    <property type="entry name" value="Glyoxalase_4"/>
    <property type="match status" value="1"/>
</dbReference>
<evidence type="ECO:0000313" key="2">
    <source>
        <dbReference type="Proteomes" id="UP001242480"/>
    </source>
</evidence>
<accession>A0ABU0J369</accession>
<organism evidence="1 2">
    <name type="scientific">Labrys wisconsinensis</name>
    <dbReference type="NCBI Taxonomy" id="425677"/>
    <lineage>
        <taxon>Bacteria</taxon>
        <taxon>Pseudomonadati</taxon>
        <taxon>Pseudomonadota</taxon>
        <taxon>Alphaproteobacteria</taxon>
        <taxon>Hyphomicrobiales</taxon>
        <taxon>Xanthobacteraceae</taxon>
        <taxon>Labrys</taxon>
    </lineage>
</organism>
<dbReference type="InterPro" id="IPR029068">
    <property type="entry name" value="Glyas_Bleomycin-R_OHBP_Dase"/>
</dbReference>
<dbReference type="EMBL" id="JAUSVX010000002">
    <property type="protein sequence ID" value="MDQ0468679.1"/>
    <property type="molecule type" value="Genomic_DNA"/>
</dbReference>
<dbReference type="Proteomes" id="UP001242480">
    <property type="component" value="Unassembled WGS sequence"/>
</dbReference>
<keyword evidence="2" id="KW-1185">Reference proteome</keyword>
<gene>
    <name evidence="1" type="ORF">QO011_001679</name>
</gene>
<reference evidence="1 2" key="1">
    <citation type="submission" date="2023-07" db="EMBL/GenBank/DDBJ databases">
        <title>Genomic Encyclopedia of Type Strains, Phase IV (KMG-IV): sequencing the most valuable type-strain genomes for metagenomic binning, comparative biology and taxonomic classification.</title>
        <authorList>
            <person name="Goeker M."/>
        </authorList>
    </citation>
    <scope>NUCLEOTIDE SEQUENCE [LARGE SCALE GENOMIC DNA]</scope>
    <source>
        <strain evidence="1 2">DSM 19619</strain>
    </source>
</reference>
<evidence type="ECO:0008006" key="3">
    <source>
        <dbReference type="Google" id="ProtNLM"/>
    </source>
</evidence>
<comment type="caution">
    <text evidence="1">The sequence shown here is derived from an EMBL/GenBank/DDBJ whole genome shotgun (WGS) entry which is preliminary data.</text>
</comment>
<dbReference type="RefSeq" id="WP_307270209.1">
    <property type="nucleotide sequence ID" value="NZ_JAUSVX010000002.1"/>
</dbReference>
<sequence>MTNEELRALNAGRRIYQIAWVTRDLERSLKTWVETLKVGPWKVFAFTDETVKNLKVGGKVVTEPFKFLIAISWMGETELELIQPVYGPTIYERFIQEKGEGLHHVKEKIEEKDFAPVLAGYREQGIEVTQTGQFFADFHFYLDTEPGLDFIYELGNCPVQDLPAGAYTVYPPEAGAAR</sequence>
<evidence type="ECO:0000313" key="1">
    <source>
        <dbReference type="EMBL" id="MDQ0468679.1"/>
    </source>
</evidence>
<name>A0ABU0J369_9HYPH</name>